<dbReference type="InterPro" id="IPR001139">
    <property type="entry name" value="Glyco_hydro_30"/>
</dbReference>
<accession>A0AAD9HXL8</accession>
<evidence type="ECO:0000256" key="3">
    <source>
        <dbReference type="ARBA" id="ARBA00022525"/>
    </source>
</evidence>
<evidence type="ECO:0000256" key="6">
    <source>
        <dbReference type="ARBA" id="ARBA00023295"/>
    </source>
</evidence>
<keyword evidence="3" id="KW-0964">Secreted</keyword>
<comment type="similarity">
    <text evidence="2 9">Belongs to the glycosyl hydrolase 30 family.</text>
</comment>
<evidence type="ECO:0000313" key="13">
    <source>
        <dbReference type="Proteomes" id="UP001217918"/>
    </source>
</evidence>
<dbReference type="AlphaFoldDB" id="A0AAD9HXL8"/>
<dbReference type="Gene3D" id="3.20.20.80">
    <property type="entry name" value="Glycosidases"/>
    <property type="match status" value="1"/>
</dbReference>
<evidence type="ECO:0000256" key="4">
    <source>
        <dbReference type="ARBA" id="ARBA00022729"/>
    </source>
</evidence>
<dbReference type="GO" id="GO:0046557">
    <property type="term" value="F:glucan endo-1,6-beta-glucosidase activity"/>
    <property type="evidence" value="ECO:0007669"/>
    <property type="project" value="UniProtKB-EC"/>
</dbReference>
<dbReference type="GO" id="GO:0004348">
    <property type="term" value="F:glucosylceramidase activity"/>
    <property type="evidence" value="ECO:0007669"/>
    <property type="project" value="InterPro"/>
</dbReference>
<evidence type="ECO:0000256" key="10">
    <source>
        <dbReference type="SAM" id="SignalP"/>
    </source>
</evidence>
<comment type="subcellular location">
    <subcellularLocation>
        <location evidence="1">Secreted</location>
    </subcellularLocation>
</comment>
<dbReference type="GO" id="GO:0006680">
    <property type="term" value="P:glucosylceramide catabolic process"/>
    <property type="evidence" value="ECO:0007669"/>
    <property type="project" value="TreeGrafter"/>
</dbReference>
<dbReference type="InterPro" id="IPR033453">
    <property type="entry name" value="Glyco_hydro_30_TIM-barrel"/>
</dbReference>
<dbReference type="Gene3D" id="2.60.40.1180">
    <property type="entry name" value="Golgi alpha-mannosidase II"/>
    <property type="match status" value="1"/>
</dbReference>
<keyword evidence="4 10" id="KW-0732">Signal</keyword>
<keyword evidence="5 9" id="KW-0378">Hydrolase</keyword>
<feature type="chain" id="PRO_5041938528" description="glucan endo-1,6-beta-glucosidase" evidence="10">
    <location>
        <begin position="17"/>
        <end position="481"/>
    </location>
</feature>
<proteinExistence type="inferred from homology"/>
<dbReference type="InterPro" id="IPR017853">
    <property type="entry name" value="GH"/>
</dbReference>
<sequence length="481" mass="51319">MYWLASALLATPAILAAKLPARDSAPFAFVSSSDGAYKLSPWTAPVKGTVKGTASPDDSSTWALTVDDTVSGHKQKIRGFGAAVTDATVAVFNALPSAQLAALLKELMTDAGANFAMLRHTIASSDLSADTAYTYDDSNGSVDTSLTNFDLGDQGTAMAKLLARMQALQPELTLLGSPWSPPGWMKLNHVVDGTTINNNLNHGYASSYGQYFVRYMQAYAKLGATVNAITIQNEPLNSQAGMPTMYIYADESGSLISQTVGPALARAGLDVAIWAYDHNTDVPSYPQTVLREASAYVKTVAWHCYASNNNWGVLTDFHDNHTGVEQVMTECYTSSTATPWHQAADFTMGPLQNWATGALAWTLGTDNSDGPHLPGGCTTCRGLVTVNAAAGTYTFQVDYYMMAQFSKHMPKGATVLRGTGSYTHSDGTGLEAVATLNPDETRTVVIVNKLSNHAFVMLETGSGETWSGRVYSNSVTTGEML</sequence>
<organism evidence="12 13">
    <name type="scientific">Phyllachora maydis</name>
    <dbReference type="NCBI Taxonomy" id="1825666"/>
    <lineage>
        <taxon>Eukaryota</taxon>
        <taxon>Fungi</taxon>
        <taxon>Dikarya</taxon>
        <taxon>Ascomycota</taxon>
        <taxon>Pezizomycotina</taxon>
        <taxon>Sordariomycetes</taxon>
        <taxon>Sordariomycetidae</taxon>
        <taxon>Phyllachorales</taxon>
        <taxon>Phyllachoraceae</taxon>
        <taxon>Phyllachora</taxon>
    </lineage>
</organism>
<keyword evidence="13" id="KW-1185">Reference proteome</keyword>
<dbReference type="Pfam" id="PF02055">
    <property type="entry name" value="Glyco_hydro_30"/>
    <property type="match status" value="1"/>
</dbReference>
<protein>
    <recommendedName>
        <fullName evidence="8">glucan endo-1,6-beta-glucosidase</fullName>
        <ecNumber evidence="8">3.2.1.75</ecNumber>
    </recommendedName>
</protein>
<evidence type="ECO:0000259" key="11">
    <source>
        <dbReference type="Pfam" id="PF02055"/>
    </source>
</evidence>
<dbReference type="Proteomes" id="UP001217918">
    <property type="component" value="Unassembled WGS sequence"/>
</dbReference>
<dbReference type="GO" id="GO:0016020">
    <property type="term" value="C:membrane"/>
    <property type="evidence" value="ECO:0007669"/>
    <property type="project" value="GOC"/>
</dbReference>
<evidence type="ECO:0000256" key="8">
    <source>
        <dbReference type="ARBA" id="ARBA00038935"/>
    </source>
</evidence>
<keyword evidence="6 9" id="KW-0326">Glycosidase</keyword>
<dbReference type="FunFam" id="3.20.20.80:FF:000128">
    <property type="entry name" value="Endo-1,6-beta-D-glucanase neg1"/>
    <property type="match status" value="1"/>
</dbReference>
<evidence type="ECO:0000256" key="7">
    <source>
        <dbReference type="ARBA" id="ARBA00036633"/>
    </source>
</evidence>
<dbReference type="EMBL" id="JAQQPM010000001">
    <property type="protein sequence ID" value="KAK2066849.1"/>
    <property type="molecule type" value="Genomic_DNA"/>
</dbReference>
<evidence type="ECO:0000256" key="9">
    <source>
        <dbReference type="RuleBase" id="RU361188"/>
    </source>
</evidence>
<dbReference type="PANTHER" id="PTHR11069:SF23">
    <property type="entry name" value="LYSOSOMAL ACID GLUCOSYLCERAMIDASE"/>
    <property type="match status" value="1"/>
</dbReference>
<feature type="domain" description="Glycosyl hydrolase family 30 TIM-barrel" evidence="11">
    <location>
        <begin position="77"/>
        <end position="408"/>
    </location>
</feature>
<dbReference type="InterPro" id="IPR013780">
    <property type="entry name" value="Glyco_hydro_b"/>
</dbReference>
<dbReference type="EC" id="3.2.1.75" evidence="8"/>
<dbReference type="PRINTS" id="PR00843">
    <property type="entry name" value="GLHYDRLASE30"/>
</dbReference>
<evidence type="ECO:0000256" key="2">
    <source>
        <dbReference type="ARBA" id="ARBA00005382"/>
    </source>
</evidence>
<gene>
    <name evidence="12" type="ORF">P8C59_000630</name>
</gene>
<evidence type="ECO:0000256" key="1">
    <source>
        <dbReference type="ARBA" id="ARBA00004613"/>
    </source>
</evidence>
<comment type="catalytic activity">
    <reaction evidence="7">
        <text>Random hydrolysis of (1-&gt;6)-linkages in (1-&gt;6)-beta-D-glucans.</text>
        <dbReference type="EC" id="3.2.1.75"/>
    </reaction>
</comment>
<dbReference type="SUPFAM" id="SSF51445">
    <property type="entry name" value="(Trans)glycosidases"/>
    <property type="match status" value="1"/>
</dbReference>
<feature type="signal peptide" evidence="10">
    <location>
        <begin position="1"/>
        <end position="16"/>
    </location>
</feature>
<comment type="caution">
    <text evidence="12">The sequence shown here is derived from an EMBL/GenBank/DDBJ whole genome shotgun (WGS) entry which is preliminary data.</text>
</comment>
<dbReference type="GO" id="GO:0005576">
    <property type="term" value="C:extracellular region"/>
    <property type="evidence" value="ECO:0007669"/>
    <property type="project" value="UniProtKB-SubCell"/>
</dbReference>
<name>A0AAD9HXL8_9PEZI</name>
<evidence type="ECO:0000313" key="12">
    <source>
        <dbReference type="EMBL" id="KAK2066849.1"/>
    </source>
</evidence>
<dbReference type="PANTHER" id="PTHR11069">
    <property type="entry name" value="GLUCOSYLCERAMIDASE"/>
    <property type="match status" value="1"/>
</dbReference>
<reference evidence="12" key="1">
    <citation type="journal article" date="2023" name="Mol. Plant Microbe Interact.">
        <title>Elucidating the Obligate Nature and Biological Capacity of an Invasive Fungal Corn Pathogen.</title>
        <authorList>
            <person name="MacCready J.S."/>
            <person name="Roggenkamp E.M."/>
            <person name="Gdanetz K."/>
            <person name="Chilvers M.I."/>
        </authorList>
    </citation>
    <scope>NUCLEOTIDE SEQUENCE</scope>
    <source>
        <strain evidence="12">PM02</strain>
    </source>
</reference>
<evidence type="ECO:0000256" key="5">
    <source>
        <dbReference type="ARBA" id="ARBA00022801"/>
    </source>
</evidence>